<reference evidence="1" key="1">
    <citation type="submission" date="2021-02" db="EMBL/GenBank/DDBJ databases">
        <authorList>
            <consortium name="DOE Joint Genome Institute"/>
            <person name="Ahrendt S."/>
            <person name="Looney B.P."/>
            <person name="Miyauchi S."/>
            <person name="Morin E."/>
            <person name="Drula E."/>
            <person name="Courty P.E."/>
            <person name="Chicoki N."/>
            <person name="Fauchery L."/>
            <person name="Kohler A."/>
            <person name="Kuo A."/>
            <person name="Labutti K."/>
            <person name="Pangilinan J."/>
            <person name="Lipzen A."/>
            <person name="Riley R."/>
            <person name="Andreopoulos W."/>
            <person name="He G."/>
            <person name="Johnson J."/>
            <person name="Barry K.W."/>
            <person name="Grigoriev I.V."/>
            <person name="Nagy L."/>
            <person name="Hibbett D."/>
            <person name="Henrissat B."/>
            <person name="Matheny P.B."/>
            <person name="Labbe J."/>
            <person name="Martin F."/>
        </authorList>
    </citation>
    <scope>NUCLEOTIDE SEQUENCE</scope>
    <source>
        <strain evidence="1">FP105234-sp</strain>
    </source>
</reference>
<proteinExistence type="predicted"/>
<organism evidence="1 2">
    <name type="scientific">Auriscalpium vulgare</name>
    <dbReference type="NCBI Taxonomy" id="40419"/>
    <lineage>
        <taxon>Eukaryota</taxon>
        <taxon>Fungi</taxon>
        <taxon>Dikarya</taxon>
        <taxon>Basidiomycota</taxon>
        <taxon>Agaricomycotina</taxon>
        <taxon>Agaricomycetes</taxon>
        <taxon>Russulales</taxon>
        <taxon>Auriscalpiaceae</taxon>
        <taxon>Auriscalpium</taxon>
    </lineage>
</organism>
<accession>A0ACB8R0J7</accession>
<evidence type="ECO:0000313" key="2">
    <source>
        <dbReference type="Proteomes" id="UP000814033"/>
    </source>
</evidence>
<feature type="non-terminal residue" evidence="1">
    <location>
        <position position="1"/>
    </location>
</feature>
<name>A0ACB8R0J7_9AGAM</name>
<evidence type="ECO:0000313" key="1">
    <source>
        <dbReference type="EMBL" id="KAI0037430.1"/>
    </source>
</evidence>
<dbReference type="Proteomes" id="UP000814033">
    <property type="component" value="Unassembled WGS sequence"/>
</dbReference>
<sequence>SVAFSPDGQSIASGPDDGTVEVWNTKLDLPEEQIEVCSGFTDQSVINEHGWSHCGDSQLLMWVPPLHRHSLHRPNNIWISTPHQETRLDLLNFVHGRDWVKCSAGDTF</sequence>
<comment type="caution">
    <text evidence="1">The sequence shown here is derived from an EMBL/GenBank/DDBJ whole genome shotgun (WGS) entry which is preliminary data.</text>
</comment>
<protein>
    <submittedName>
        <fullName evidence="1">Uncharacterized protein</fullName>
    </submittedName>
</protein>
<dbReference type="EMBL" id="MU276966">
    <property type="protein sequence ID" value="KAI0037430.1"/>
    <property type="molecule type" value="Genomic_DNA"/>
</dbReference>
<keyword evidence="2" id="KW-1185">Reference proteome</keyword>
<reference evidence="1" key="2">
    <citation type="journal article" date="2022" name="New Phytol.">
        <title>Evolutionary transition to the ectomycorrhizal habit in the genomes of a hyperdiverse lineage of mushroom-forming fungi.</title>
        <authorList>
            <person name="Looney B."/>
            <person name="Miyauchi S."/>
            <person name="Morin E."/>
            <person name="Drula E."/>
            <person name="Courty P.E."/>
            <person name="Kohler A."/>
            <person name="Kuo A."/>
            <person name="LaButti K."/>
            <person name="Pangilinan J."/>
            <person name="Lipzen A."/>
            <person name="Riley R."/>
            <person name="Andreopoulos W."/>
            <person name="He G."/>
            <person name="Johnson J."/>
            <person name="Nolan M."/>
            <person name="Tritt A."/>
            <person name="Barry K.W."/>
            <person name="Grigoriev I.V."/>
            <person name="Nagy L.G."/>
            <person name="Hibbett D."/>
            <person name="Henrissat B."/>
            <person name="Matheny P.B."/>
            <person name="Labbe J."/>
            <person name="Martin F.M."/>
        </authorList>
    </citation>
    <scope>NUCLEOTIDE SEQUENCE</scope>
    <source>
        <strain evidence="1">FP105234-sp</strain>
    </source>
</reference>
<gene>
    <name evidence="1" type="ORF">FA95DRAFT_121336</name>
</gene>